<dbReference type="InterPro" id="IPR023214">
    <property type="entry name" value="HAD_sf"/>
</dbReference>
<dbReference type="NCBIfam" id="TIGR01460">
    <property type="entry name" value="HAD-SF-IIA"/>
    <property type="match status" value="1"/>
</dbReference>
<organism evidence="1 2">
    <name type="scientific">Halobium salinum</name>
    <dbReference type="NCBI Taxonomy" id="1364940"/>
    <lineage>
        <taxon>Archaea</taxon>
        <taxon>Methanobacteriati</taxon>
        <taxon>Methanobacteriota</taxon>
        <taxon>Stenosarchaea group</taxon>
        <taxon>Halobacteria</taxon>
        <taxon>Halobacteriales</taxon>
        <taxon>Haloferacaceae</taxon>
        <taxon>Halobium</taxon>
    </lineage>
</organism>
<dbReference type="EMBL" id="JBHSDS010000002">
    <property type="protein sequence ID" value="MFC4356597.1"/>
    <property type="molecule type" value="Genomic_DNA"/>
</dbReference>
<dbReference type="PANTHER" id="PTHR19288:SF46">
    <property type="entry name" value="HALOACID DEHALOGENASE-LIKE HYDROLASE DOMAIN-CONTAINING PROTEIN 2"/>
    <property type="match status" value="1"/>
</dbReference>
<dbReference type="Pfam" id="PF13242">
    <property type="entry name" value="Hydrolase_like"/>
    <property type="match status" value="1"/>
</dbReference>
<protein>
    <submittedName>
        <fullName evidence="1">HAD-IIA family hydrolase</fullName>
    </submittedName>
</protein>
<dbReference type="Pfam" id="PF13344">
    <property type="entry name" value="Hydrolase_6"/>
    <property type="match status" value="1"/>
</dbReference>
<sequence length="291" mass="30321">MPITGAILDVDGTILRGSDPIPGADVGSTALADRGVRRLFCSNNPTKKPTAYAERFANAGFDVDPDEVLTSGTVTVSYLAEHRPDEAVFLVGESGLREQLADAGLRVVDEPDAAETVVVSVDRGFDYDRLTDALWALSGGRAEVPSVGDETASSATEATGDAGADDVAFVGTDPDVTIPGADRPVPGSGAIVRAVAGVAEREPDIVLGKPSDYARDMALSRLGVPADECLVVGDRLDTDIALGARAGMTTALVLTGIVRETELEAALDAADVEPDYVLDSFAEVERVFEEE</sequence>
<proteinExistence type="predicted"/>
<dbReference type="Gene3D" id="3.40.50.1000">
    <property type="entry name" value="HAD superfamily/HAD-like"/>
    <property type="match status" value="2"/>
</dbReference>
<evidence type="ECO:0000313" key="1">
    <source>
        <dbReference type="EMBL" id="MFC4356597.1"/>
    </source>
</evidence>
<dbReference type="InterPro" id="IPR006357">
    <property type="entry name" value="HAD-SF_hydro_IIA"/>
</dbReference>
<dbReference type="AlphaFoldDB" id="A0ABD5P6Z8"/>
<dbReference type="PANTHER" id="PTHR19288">
    <property type="entry name" value="4-NITROPHENYLPHOSPHATASE-RELATED"/>
    <property type="match status" value="1"/>
</dbReference>
<dbReference type="Proteomes" id="UP001595921">
    <property type="component" value="Unassembled WGS sequence"/>
</dbReference>
<gene>
    <name evidence="1" type="ORF">ACFO0N_01395</name>
</gene>
<evidence type="ECO:0000313" key="2">
    <source>
        <dbReference type="Proteomes" id="UP001595921"/>
    </source>
</evidence>
<dbReference type="GO" id="GO:0016787">
    <property type="term" value="F:hydrolase activity"/>
    <property type="evidence" value="ECO:0007669"/>
    <property type="project" value="UniProtKB-KW"/>
</dbReference>
<keyword evidence="1" id="KW-0378">Hydrolase</keyword>
<comment type="caution">
    <text evidence="1">The sequence shown here is derived from an EMBL/GenBank/DDBJ whole genome shotgun (WGS) entry which is preliminary data.</text>
</comment>
<reference evidence="1 2" key="1">
    <citation type="journal article" date="2019" name="Int. J. Syst. Evol. Microbiol.">
        <title>The Global Catalogue of Microorganisms (GCM) 10K type strain sequencing project: providing services to taxonomists for standard genome sequencing and annotation.</title>
        <authorList>
            <consortium name="The Broad Institute Genomics Platform"/>
            <consortium name="The Broad Institute Genome Sequencing Center for Infectious Disease"/>
            <person name="Wu L."/>
            <person name="Ma J."/>
        </authorList>
    </citation>
    <scope>NUCLEOTIDE SEQUENCE [LARGE SCALE GENOMIC DNA]</scope>
    <source>
        <strain evidence="1 2">CGMCC 1.12553</strain>
    </source>
</reference>
<accession>A0ABD5P6Z8</accession>
<dbReference type="RefSeq" id="WP_267625034.1">
    <property type="nucleotide sequence ID" value="NZ_JAODIW010000010.1"/>
</dbReference>
<dbReference type="PIRSF" id="PIRSF000915">
    <property type="entry name" value="PGP-type_phosphatase"/>
    <property type="match status" value="1"/>
</dbReference>
<dbReference type="SUPFAM" id="SSF56784">
    <property type="entry name" value="HAD-like"/>
    <property type="match status" value="1"/>
</dbReference>
<dbReference type="InterPro" id="IPR036412">
    <property type="entry name" value="HAD-like_sf"/>
</dbReference>
<keyword evidence="2" id="KW-1185">Reference proteome</keyword>
<name>A0ABD5P6Z8_9EURY</name>